<evidence type="ECO:0000256" key="2">
    <source>
        <dbReference type="ARBA" id="ARBA00022475"/>
    </source>
</evidence>
<dbReference type="OrthoDB" id="9812372at2"/>
<evidence type="ECO:0000256" key="7">
    <source>
        <dbReference type="ARBA" id="ARBA00023186"/>
    </source>
</evidence>
<accession>A0A0A7EGY2</accession>
<dbReference type="InterPro" id="IPR000297">
    <property type="entry name" value="PPIase_PpiC"/>
</dbReference>
<dbReference type="HOGENOM" id="CLU_023843_1_1_6"/>
<feature type="transmembrane region" description="Helical" evidence="12">
    <location>
        <begin position="12"/>
        <end position="34"/>
    </location>
</feature>
<dbReference type="PANTHER" id="PTHR47529:SF1">
    <property type="entry name" value="PERIPLASMIC CHAPERONE PPID"/>
    <property type="match status" value="1"/>
</dbReference>
<evidence type="ECO:0000313" key="15">
    <source>
        <dbReference type="Proteomes" id="UP000030341"/>
    </source>
</evidence>
<dbReference type="Proteomes" id="UP000030341">
    <property type="component" value="Chromosome 1"/>
</dbReference>
<dbReference type="Pfam" id="PF13616">
    <property type="entry name" value="Rotamase_3"/>
    <property type="match status" value="1"/>
</dbReference>
<evidence type="ECO:0000313" key="14">
    <source>
        <dbReference type="EMBL" id="AIY65930.1"/>
    </source>
</evidence>
<dbReference type="InterPro" id="IPR046357">
    <property type="entry name" value="PPIase_dom_sf"/>
</dbReference>
<dbReference type="InterPro" id="IPR027304">
    <property type="entry name" value="Trigger_fact/SurA_dom_sf"/>
</dbReference>
<comment type="subcellular location">
    <subcellularLocation>
        <location evidence="1">Cell inner membrane</location>
        <topology evidence="1">Single-pass type II membrane protein</topology>
        <orientation evidence="1">Periplasmic side</orientation>
    </subcellularLocation>
</comment>
<evidence type="ECO:0000259" key="13">
    <source>
        <dbReference type="PROSITE" id="PS50198"/>
    </source>
</evidence>
<dbReference type="GO" id="GO:0005886">
    <property type="term" value="C:plasma membrane"/>
    <property type="evidence" value="ECO:0007669"/>
    <property type="project" value="UniProtKB-SubCell"/>
</dbReference>
<organism evidence="14 15">
    <name type="scientific">Pseudoalteromonas piratica</name>
    <dbReference type="NCBI Taxonomy" id="1348114"/>
    <lineage>
        <taxon>Bacteria</taxon>
        <taxon>Pseudomonadati</taxon>
        <taxon>Pseudomonadota</taxon>
        <taxon>Gammaproteobacteria</taxon>
        <taxon>Alteromonadales</taxon>
        <taxon>Pseudoalteromonadaceae</taxon>
        <taxon>Pseudoalteromonas</taxon>
    </lineage>
</organism>
<keyword evidence="4 12" id="KW-0812">Transmembrane</keyword>
<dbReference type="eggNOG" id="COG0760">
    <property type="taxonomic scope" value="Bacteria"/>
</dbReference>
<keyword evidence="6 12" id="KW-0472">Membrane</keyword>
<dbReference type="SUPFAM" id="SSF109998">
    <property type="entry name" value="Triger factor/SurA peptide-binding domain-like"/>
    <property type="match status" value="1"/>
</dbReference>
<keyword evidence="2" id="KW-1003">Cell membrane</keyword>
<dbReference type="Gene3D" id="1.10.4030.10">
    <property type="entry name" value="Porin chaperone SurA, peptide-binding domain"/>
    <property type="match status" value="1"/>
</dbReference>
<evidence type="ECO:0000256" key="11">
    <source>
        <dbReference type="PROSITE-ProRule" id="PRU00278"/>
    </source>
</evidence>
<dbReference type="Gene3D" id="3.10.50.40">
    <property type="match status" value="1"/>
</dbReference>
<keyword evidence="11 14" id="KW-0413">Isomerase</keyword>
<evidence type="ECO:0000256" key="10">
    <source>
        <dbReference type="ARBA" id="ARBA00042775"/>
    </source>
</evidence>
<evidence type="ECO:0000256" key="5">
    <source>
        <dbReference type="ARBA" id="ARBA00022989"/>
    </source>
</evidence>
<evidence type="ECO:0000256" key="1">
    <source>
        <dbReference type="ARBA" id="ARBA00004382"/>
    </source>
</evidence>
<keyword evidence="11" id="KW-0697">Rotamase</keyword>
<dbReference type="STRING" id="1348114.OM33_12920"/>
<keyword evidence="7" id="KW-0143">Chaperone</keyword>
<dbReference type="SUPFAM" id="SSF54534">
    <property type="entry name" value="FKBP-like"/>
    <property type="match status" value="1"/>
</dbReference>
<evidence type="ECO:0000256" key="9">
    <source>
        <dbReference type="ARBA" id="ARBA00040743"/>
    </source>
</evidence>
<dbReference type="PROSITE" id="PS50198">
    <property type="entry name" value="PPIC_PPIASE_2"/>
    <property type="match status" value="1"/>
</dbReference>
<keyword evidence="3" id="KW-0997">Cell inner membrane</keyword>
<dbReference type="GO" id="GO:0003755">
    <property type="term" value="F:peptidyl-prolyl cis-trans isomerase activity"/>
    <property type="evidence" value="ECO:0007669"/>
    <property type="project" value="UniProtKB-KW"/>
</dbReference>
<evidence type="ECO:0000256" key="8">
    <source>
        <dbReference type="ARBA" id="ARBA00038408"/>
    </source>
</evidence>
<dbReference type="InterPro" id="IPR052029">
    <property type="entry name" value="PpiD_chaperone"/>
</dbReference>
<dbReference type="EMBL" id="CP009888">
    <property type="protein sequence ID" value="AIY65930.1"/>
    <property type="molecule type" value="Genomic_DNA"/>
</dbReference>
<evidence type="ECO:0000256" key="6">
    <source>
        <dbReference type="ARBA" id="ARBA00023136"/>
    </source>
</evidence>
<protein>
    <recommendedName>
        <fullName evidence="9">Periplasmic chaperone PpiD</fullName>
    </recommendedName>
    <alternativeName>
        <fullName evidence="10">Periplasmic folding chaperone</fullName>
    </alternativeName>
</protein>
<name>A0A0A7EGY2_9GAMM</name>
<dbReference type="RefSeq" id="WP_038642290.1">
    <property type="nucleotide sequence ID" value="NZ_CP009888.1"/>
</dbReference>
<evidence type="ECO:0000256" key="4">
    <source>
        <dbReference type="ARBA" id="ARBA00022692"/>
    </source>
</evidence>
<dbReference type="Pfam" id="PF13624">
    <property type="entry name" value="SurA_N_3"/>
    <property type="match status" value="1"/>
</dbReference>
<comment type="similarity">
    <text evidence="8">Belongs to the PpiD chaperone family.</text>
</comment>
<keyword evidence="5 12" id="KW-1133">Transmembrane helix</keyword>
<keyword evidence="15" id="KW-1185">Reference proteome</keyword>
<evidence type="ECO:0000256" key="12">
    <source>
        <dbReference type="SAM" id="Phobius"/>
    </source>
</evidence>
<sequence>MLERIREGSQGATAKVILTLVILSFALAGIGSYLGQPTETPVATVNGKEISQMSFARAYENERSRLEQQFGEYFSQIASDPAYTARMRENVIQRLVQQELQMQLAQELGLRVSDEAIKEEIRSIPAFQVAGQFNNDRYLQVIRQMNYQPDGFRDYLRKEMTLNQLASALVATDFTLENELAATVKLQNQLRDIESVTLSAANFKSEVSVSEDEINEYYQLNQNQFMAPEMVALEYIELKGSELPLDEAVSDAEVAANYEENKALYMEPERRRVAHILVENLEDDAAAQAKAEAILAELQNGADFATLAQEKSDDLVSAELGGDLDWIDRDMMEPEFEEAAFALANVGDFSDVVQTEFGYHIIKLTDYEPEQVKALADVSADIKAQLELDKRLNLFYEIQTQVADLAFEVADSLADAAEVAGVEVKSTELFSRNNAPAPLNNPNVLNTAFSVEILEDGVNSELIEIADEHIVFIRAKEHKPAAVKPLDEVSAGIQLTLENQKASELAKEKADSLFASLQAGTALSEIASQVNAEVVATTGVTRQSFAPSYEVVQAVFKMATPSDAQSAELVTLGNGDVSLVVLNKVYDAPEAEISEQMRDAIARQQINKHYEGFIKALQDNAEVNTASVTAEEPNL</sequence>
<feature type="domain" description="PpiC" evidence="13">
    <location>
        <begin position="268"/>
        <end position="366"/>
    </location>
</feature>
<dbReference type="AlphaFoldDB" id="A0A0A7EGY2"/>
<gene>
    <name evidence="14" type="ORF">OM33_12920</name>
</gene>
<dbReference type="KEGG" id="pseo:OM33_12920"/>
<evidence type="ECO:0000256" key="3">
    <source>
        <dbReference type="ARBA" id="ARBA00022519"/>
    </source>
</evidence>
<proteinExistence type="inferred from homology"/>
<reference evidence="14 15" key="1">
    <citation type="submission" date="2014-11" db="EMBL/GenBank/DDBJ databases">
        <title>Complete Genome Sequence of Pseudoalteromonas sp. Strain OCN003 Isolated from Kaneohe Bay, Oahu, Hawaii.</title>
        <authorList>
            <person name="Beurmann S."/>
            <person name="Videau P."/>
            <person name="Ushijima B."/>
            <person name="Smith A.M."/>
            <person name="Aeby G.S."/>
            <person name="Callahan S.M."/>
            <person name="Belcaid M."/>
        </authorList>
    </citation>
    <scope>NUCLEOTIDE SEQUENCE [LARGE SCALE GENOMIC DNA]</scope>
    <source>
        <strain evidence="14 15">OCN003</strain>
    </source>
</reference>
<dbReference type="PANTHER" id="PTHR47529">
    <property type="entry name" value="PEPTIDYL-PROLYL CIS-TRANS ISOMERASE D"/>
    <property type="match status" value="1"/>
</dbReference>